<feature type="domain" description="ABC transmembrane type-1" evidence="11">
    <location>
        <begin position="31"/>
        <end position="309"/>
    </location>
</feature>
<dbReference type="Pfam" id="PF00664">
    <property type="entry name" value="ABC_membrane"/>
    <property type="match status" value="1"/>
</dbReference>
<dbReference type="Gene3D" id="3.40.50.300">
    <property type="entry name" value="P-loop containing nucleotide triphosphate hydrolases"/>
    <property type="match status" value="1"/>
</dbReference>
<reference evidence="12 13" key="1">
    <citation type="submission" date="2020-11" db="EMBL/GenBank/DDBJ databases">
        <title>The genome sequence of Erythrobacter sp. 6D36.</title>
        <authorList>
            <person name="Liu Y."/>
        </authorList>
    </citation>
    <scope>NUCLEOTIDE SEQUENCE [LARGE SCALE GENOMIC DNA]</scope>
    <source>
        <strain evidence="12 13">6D36</strain>
    </source>
</reference>
<keyword evidence="5" id="KW-0547">Nucleotide-binding</keyword>
<dbReference type="Gene3D" id="1.20.1560.10">
    <property type="entry name" value="ABC transporter type 1, transmembrane domain"/>
    <property type="match status" value="1"/>
</dbReference>
<feature type="transmembrane region" description="Helical" evidence="9">
    <location>
        <begin position="165"/>
        <end position="183"/>
    </location>
</feature>
<keyword evidence="4 9" id="KW-0812">Transmembrane</keyword>
<feature type="transmembrane region" description="Helical" evidence="9">
    <location>
        <begin position="137"/>
        <end position="159"/>
    </location>
</feature>
<dbReference type="SUPFAM" id="SSF52540">
    <property type="entry name" value="P-loop containing nucleoside triphosphate hydrolases"/>
    <property type="match status" value="1"/>
</dbReference>
<dbReference type="GO" id="GO:0005886">
    <property type="term" value="C:plasma membrane"/>
    <property type="evidence" value="ECO:0007669"/>
    <property type="project" value="UniProtKB-SubCell"/>
</dbReference>
<dbReference type="InterPro" id="IPR027417">
    <property type="entry name" value="P-loop_NTPase"/>
</dbReference>
<keyword evidence="8 9" id="KW-0472">Membrane</keyword>
<dbReference type="SMART" id="SM00382">
    <property type="entry name" value="AAA"/>
    <property type="match status" value="1"/>
</dbReference>
<dbReference type="CDD" id="cd18587">
    <property type="entry name" value="ABC_6TM_LapB_like"/>
    <property type="match status" value="1"/>
</dbReference>
<sequence length="583" mass="63090">MAFDSIELPKGRFSEWLAAPLRANRPIYVKVALAATLINLFALITALFTMTVYDRVVPNNATDSLIGLTIGLVIILVFDFVLKMLRAYFVDVAGARIDRDIGKQIFDQILHMRMDTRKHSTGGLASLVREIETLRDFFASATMTSIVDLPFILITLTVIALIGGWLVMVPLVMIPLVVLSALATQPMMRRLSAETLGEAMGKQSVLVETVGSLETVKSANAGNILSRRWDDAVGRHSTVSLRQRVTSTISITIAGTAQTMAYTGVVIFGVFAIADQSLTVGGLIACSILSGRVVAPLGTIAHLLTRLNAARTAYQQIDSFMSQPVEGPEGKGLGVARISGTIEFRNVDFRYPEAPELALSNVNFQIASGEHVALIGSIGSGKSTVARLMLGLYPPSSGLVLVDGVDIRQLTPAAVRSRVGALFQDNVLLTGTLRDNILLGREDVDDEEMIRAAKISRAHEFISRMPQGYDLELADRGEGLSGGQKQSIALARALVGRPPIIILDEPTSSVDADTERGMMENLREEFADRTLIIITHRPSLLNMVDRIIMLANGKVVMDGTPNAIRSRVADIRSAMKTNDGRVA</sequence>
<feature type="transmembrane region" description="Helical" evidence="9">
    <location>
        <begin position="31"/>
        <end position="53"/>
    </location>
</feature>
<dbReference type="AlphaFoldDB" id="A0A7S8F4I2"/>
<dbReference type="PROSITE" id="PS50893">
    <property type="entry name" value="ABC_TRANSPORTER_2"/>
    <property type="match status" value="1"/>
</dbReference>
<organism evidence="12 13">
    <name type="scientific">Qipengyuania soli</name>
    <dbReference type="NCBI Taxonomy" id="2782568"/>
    <lineage>
        <taxon>Bacteria</taxon>
        <taxon>Pseudomonadati</taxon>
        <taxon>Pseudomonadota</taxon>
        <taxon>Alphaproteobacteria</taxon>
        <taxon>Sphingomonadales</taxon>
        <taxon>Erythrobacteraceae</taxon>
        <taxon>Qipengyuania</taxon>
    </lineage>
</organism>
<dbReference type="InterPro" id="IPR003593">
    <property type="entry name" value="AAA+_ATPase"/>
</dbReference>
<evidence type="ECO:0000313" key="12">
    <source>
        <dbReference type="EMBL" id="QPC99012.1"/>
    </source>
</evidence>
<evidence type="ECO:0000259" key="11">
    <source>
        <dbReference type="PROSITE" id="PS50929"/>
    </source>
</evidence>
<name>A0A7S8F4I2_9SPHN</name>
<keyword evidence="7 9" id="KW-1133">Transmembrane helix</keyword>
<keyword evidence="13" id="KW-1185">Reference proteome</keyword>
<evidence type="ECO:0000256" key="8">
    <source>
        <dbReference type="ARBA" id="ARBA00023136"/>
    </source>
</evidence>
<dbReference type="InterPro" id="IPR017750">
    <property type="entry name" value="ATPase_T1SS"/>
</dbReference>
<gene>
    <name evidence="12" type="ORF">IRL76_14485</name>
</gene>
<evidence type="ECO:0000256" key="6">
    <source>
        <dbReference type="ARBA" id="ARBA00022840"/>
    </source>
</evidence>
<dbReference type="SUPFAM" id="SSF90123">
    <property type="entry name" value="ABC transporter transmembrane region"/>
    <property type="match status" value="1"/>
</dbReference>
<dbReference type="GO" id="GO:0005524">
    <property type="term" value="F:ATP binding"/>
    <property type="evidence" value="ECO:0007669"/>
    <property type="project" value="UniProtKB-KW"/>
</dbReference>
<dbReference type="RefSeq" id="WP_200982016.1">
    <property type="nucleotide sequence ID" value="NZ_CP064654.1"/>
</dbReference>
<proteinExistence type="predicted"/>
<feature type="transmembrane region" description="Helical" evidence="9">
    <location>
        <begin position="65"/>
        <end position="82"/>
    </location>
</feature>
<evidence type="ECO:0000256" key="5">
    <source>
        <dbReference type="ARBA" id="ARBA00022741"/>
    </source>
</evidence>
<comment type="subcellular location">
    <subcellularLocation>
        <location evidence="1">Cell membrane</location>
        <topology evidence="1">Multi-pass membrane protein</topology>
    </subcellularLocation>
</comment>
<evidence type="ECO:0000256" key="4">
    <source>
        <dbReference type="ARBA" id="ARBA00022692"/>
    </source>
</evidence>
<evidence type="ECO:0000256" key="3">
    <source>
        <dbReference type="ARBA" id="ARBA00022475"/>
    </source>
</evidence>
<dbReference type="KEGG" id="qso:IRL76_14485"/>
<evidence type="ECO:0000256" key="1">
    <source>
        <dbReference type="ARBA" id="ARBA00004651"/>
    </source>
</evidence>
<keyword evidence="2" id="KW-0813">Transport</keyword>
<dbReference type="GO" id="GO:0016887">
    <property type="term" value="F:ATP hydrolysis activity"/>
    <property type="evidence" value="ECO:0007669"/>
    <property type="project" value="InterPro"/>
</dbReference>
<evidence type="ECO:0000259" key="10">
    <source>
        <dbReference type="PROSITE" id="PS50893"/>
    </source>
</evidence>
<feature type="domain" description="ABC transporter" evidence="10">
    <location>
        <begin position="342"/>
        <end position="577"/>
    </location>
</feature>
<dbReference type="PROSITE" id="PS50929">
    <property type="entry name" value="ABC_TM1F"/>
    <property type="match status" value="1"/>
</dbReference>
<dbReference type="InterPro" id="IPR036640">
    <property type="entry name" value="ABC1_TM_sf"/>
</dbReference>
<protein>
    <submittedName>
        <fullName evidence="12">Type I secretion system permease/ATPase</fullName>
    </submittedName>
</protein>
<accession>A0A7S8F4I2</accession>
<keyword evidence="3" id="KW-1003">Cell membrane</keyword>
<dbReference type="InterPro" id="IPR011527">
    <property type="entry name" value="ABC1_TM_dom"/>
</dbReference>
<dbReference type="Proteomes" id="UP000594459">
    <property type="component" value="Chromosome"/>
</dbReference>
<dbReference type="GO" id="GO:0015421">
    <property type="term" value="F:ABC-type oligopeptide transporter activity"/>
    <property type="evidence" value="ECO:0007669"/>
    <property type="project" value="TreeGrafter"/>
</dbReference>
<dbReference type="Pfam" id="PF00005">
    <property type="entry name" value="ABC_tran"/>
    <property type="match status" value="1"/>
</dbReference>
<dbReference type="NCBIfam" id="TIGR03375">
    <property type="entry name" value="type_I_sec_LssB"/>
    <property type="match status" value="1"/>
</dbReference>
<evidence type="ECO:0000313" key="13">
    <source>
        <dbReference type="Proteomes" id="UP000594459"/>
    </source>
</evidence>
<dbReference type="FunFam" id="3.40.50.300:FF:000299">
    <property type="entry name" value="ABC transporter ATP-binding protein/permease"/>
    <property type="match status" value="1"/>
</dbReference>
<feature type="transmembrane region" description="Helical" evidence="9">
    <location>
        <begin position="251"/>
        <end position="274"/>
    </location>
</feature>
<dbReference type="InterPro" id="IPR003439">
    <property type="entry name" value="ABC_transporter-like_ATP-bd"/>
</dbReference>
<evidence type="ECO:0000256" key="7">
    <source>
        <dbReference type="ARBA" id="ARBA00022989"/>
    </source>
</evidence>
<dbReference type="PANTHER" id="PTHR43394:SF1">
    <property type="entry name" value="ATP-BINDING CASSETTE SUB-FAMILY B MEMBER 10, MITOCHONDRIAL"/>
    <property type="match status" value="1"/>
</dbReference>
<keyword evidence="6" id="KW-0067">ATP-binding</keyword>
<evidence type="ECO:0000256" key="2">
    <source>
        <dbReference type="ARBA" id="ARBA00022448"/>
    </source>
</evidence>
<dbReference type="EMBL" id="CP064654">
    <property type="protein sequence ID" value="QPC99012.1"/>
    <property type="molecule type" value="Genomic_DNA"/>
</dbReference>
<evidence type="ECO:0000256" key="9">
    <source>
        <dbReference type="SAM" id="Phobius"/>
    </source>
</evidence>
<dbReference type="InterPro" id="IPR039421">
    <property type="entry name" value="Type_1_exporter"/>
</dbReference>
<dbReference type="PANTHER" id="PTHR43394">
    <property type="entry name" value="ATP-DEPENDENT PERMEASE MDL1, MITOCHONDRIAL"/>
    <property type="match status" value="1"/>
</dbReference>